<feature type="transmembrane region" description="Helical" evidence="3">
    <location>
        <begin position="53"/>
        <end position="70"/>
    </location>
</feature>
<evidence type="ECO:0000256" key="3">
    <source>
        <dbReference type="SAM" id="Phobius"/>
    </source>
</evidence>
<keyword evidence="5" id="KW-1185">Reference proteome</keyword>
<evidence type="ECO:0000313" key="5">
    <source>
        <dbReference type="Proteomes" id="UP000035704"/>
    </source>
</evidence>
<dbReference type="KEGG" id="cace:CACET_c07180"/>
<keyword evidence="1 3" id="KW-0812">Transmembrane</keyword>
<reference evidence="4 5" key="1">
    <citation type="submission" date="2014-10" db="EMBL/GenBank/DDBJ databases">
        <title>Genome sequence of Clostridium aceticum DSM 1496.</title>
        <authorList>
            <person name="Poehlein A."/>
            <person name="Schiel-Bengelsdorf B."/>
            <person name="Gottschalk G."/>
            <person name="Duerre P."/>
            <person name="Daniel R."/>
        </authorList>
    </citation>
    <scope>NUCLEOTIDE SEQUENCE [LARGE SCALE GENOMIC DNA]</scope>
    <source>
        <strain evidence="4 5">DSM 1496</strain>
    </source>
</reference>
<dbReference type="EMBL" id="CP009687">
    <property type="protein sequence ID" value="AKL94228.1"/>
    <property type="molecule type" value="Genomic_DNA"/>
</dbReference>
<evidence type="ECO:0000256" key="2">
    <source>
        <dbReference type="ARBA" id="ARBA00022989"/>
    </source>
</evidence>
<evidence type="ECO:0000256" key="1">
    <source>
        <dbReference type="ARBA" id="ARBA00022692"/>
    </source>
</evidence>
<gene>
    <name evidence="4" type="ORF">CACET_c07180</name>
</gene>
<feature type="transmembrane region" description="Helical" evidence="3">
    <location>
        <begin position="24"/>
        <end position="41"/>
    </location>
</feature>
<keyword evidence="2 3" id="KW-1133">Transmembrane helix</keyword>
<dbReference type="Pfam" id="PF07155">
    <property type="entry name" value="ECF-ribofla_trS"/>
    <property type="match status" value="1"/>
</dbReference>
<dbReference type="GO" id="GO:0016020">
    <property type="term" value="C:membrane"/>
    <property type="evidence" value="ECO:0007669"/>
    <property type="project" value="InterPro"/>
</dbReference>
<dbReference type="OrthoDB" id="411368at2"/>
<dbReference type="RefSeq" id="WP_044822943.1">
    <property type="nucleotide sequence ID" value="NZ_CP009687.1"/>
</dbReference>
<dbReference type="PATRIC" id="fig|84022.6.peg.728"/>
<dbReference type="PANTHER" id="PTHR37815:SF3">
    <property type="entry name" value="UPF0397 PROTEIN SPR0429"/>
    <property type="match status" value="1"/>
</dbReference>
<feature type="transmembrane region" description="Helical" evidence="3">
    <location>
        <begin position="123"/>
        <end position="142"/>
    </location>
</feature>
<keyword evidence="3" id="KW-0472">Membrane</keyword>
<dbReference type="STRING" id="84022.CACET_c07180"/>
<evidence type="ECO:0000313" key="4">
    <source>
        <dbReference type="EMBL" id="AKL94228.1"/>
    </source>
</evidence>
<protein>
    <submittedName>
        <fullName evidence="4">Hypothetical membrane protein DUF1393</fullName>
    </submittedName>
</protein>
<proteinExistence type="predicted"/>
<dbReference type="AlphaFoldDB" id="A0A0G3W799"/>
<dbReference type="Proteomes" id="UP000035704">
    <property type="component" value="Chromosome"/>
</dbReference>
<name>A0A0G3W799_9CLOT</name>
<dbReference type="Gene3D" id="1.10.1760.20">
    <property type="match status" value="1"/>
</dbReference>
<accession>A0A0G3W799</accession>
<feature type="transmembrane region" description="Helical" evidence="3">
    <location>
        <begin position="162"/>
        <end position="179"/>
    </location>
</feature>
<feature type="transmembrane region" description="Helical" evidence="3">
    <location>
        <begin position="90"/>
        <end position="111"/>
    </location>
</feature>
<dbReference type="InterPro" id="IPR009825">
    <property type="entry name" value="ECF_substrate-spec-like"/>
</dbReference>
<dbReference type="PANTHER" id="PTHR37815">
    <property type="entry name" value="UPF0397 PROTEIN BC_2624-RELATED"/>
    <property type="match status" value="1"/>
</dbReference>
<organism evidence="4 5">
    <name type="scientific">Clostridium aceticum</name>
    <dbReference type="NCBI Taxonomy" id="84022"/>
    <lineage>
        <taxon>Bacteria</taxon>
        <taxon>Bacillati</taxon>
        <taxon>Bacillota</taxon>
        <taxon>Clostridia</taxon>
        <taxon>Eubacteriales</taxon>
        <taxon>Clostridiaceae</taxon>
        <taxon>Clostridium</taxon>
    </lineage>
</organism>
<sequence length="185" mass="19699">MEEKAAVNKGRDTVLSQSNKTKDLVFTGLLVALVFIATKFINIRLPIQSNGGLIHLGNTMLFMIAIAFGSKKGAIAGAFGMGLFDVVAGWMAWAPFTFVIRGVMGYLMGTISHAGGKKGNNTIWNLIAVVVGGIWMLVGYYITEVILYGNWIVPIGSIPGDIVQIVLGAIIGLPMAATLKKSKIV</sequence>